<feature type="compositionally biased region" description="Basic and acidic residues" evidence="1">
    <location>
        <begin position="103"/>
        <end position="112"/>
    </location>
</feature>
<dbReference type="RefSeq" id="WP_354505397.1">
    <property type="nucleotide sequence ID" value="NZ_JBEPMO010000001.1"/>
</dbReference>
<dbReference type="InterPro" id="IPR011055">
    <property type="entry name" value="Dup_hybrid_motif"/>
</dbReference>
<dbReference type="CDD" id="cd00118">
    <property type="entry name" value="LysM"/>
    <property type="match status" value="1"/>
</dbReference>
<dbReference type="Gene3D" id="1.10.530.10">
    <property type="match status" value="1"/>
</dbReference>
<dbReference type="SUPFAM" id="SSF53955">
    <property type="entry name" value="Lysozyme-like"/>
    <property type="match status" value="1"/>
</dbReference>
<evidence type="ECO:0000256" key="1">
    <source>
        <dbReference type="SAM" id="MobiDB-lite"/>
    </source>
</evidence>
<dbReference type="Gene3D" id="2.70.70.10">
    <property type="entry name" value="Glucose Permease (Domain IIA)"/>
    <property type="match status" value="1"/>
</dbReference>
<gene>
    <name evidence="3" type="ORF">ABID46_000030</name>
</gene>
<name>A0ABV2LPH4_9FLAO</name>
<keyword evidence="4" id="KW-1185">Reference proteome</keyword>
<dbReference type="InterPro" id="IPR025460">
    <property type="entry name" value="DUF4280"/>
</dbReference>
<dbReference type="PROSITE" id="PS51782">
    <property type="entry name" value="LYSM"/>
    <property type="match status" value="1"/>
</dbReference>
<dbReference type="Gene3D" id="2.60.40.10">
    <property type="entry name" value="Immunoglobulins"/>
    <property type="match status" value="1"/>
</dbReference>
<accession>A0ABV2LPH4</accession>
<dbReference type="PANTHER" id="PTHR21666:SF270">
    <property type="entry name" value="MUREIN HYDROLASE ACTIVATOR ENVC"/>
    <property type="match status" value="1"/>
</dbReference>
<dbReference type="Proteomes" id="UP001549146">
    <property type="component" value="Unassembled WGS sequence"/>
</dbReference>
<dbReference type="CDD" id="cd12797">
    <property type="entry name" value="M23_peptidase"/>
    <property type="match status" value="1"/>
</dbReference>
<dbReference type="InterPro" id="IPR018392">
    <property type="entry name" value="LysM"/>
</dbReference>
<comment type="caution">
    <text evidence="3">The sequence shown here is derived from an EMBL/GenBank/DDBJ whole genome shotgun (WGS) entry which is preliminary data.</text>
</comment>
<evidence type="ECO:0000313" key="4">
    <source>
        <dbReference type="Proteomes" id="UP001549146"/>
    </source>
</evidence>
<reference evidence="3 4" key="1">
    <citation type="submission" date="2024-06" db="EMBL/GenBank/DDBJ databases">
        <title>Genomic Encyclopedia of Type Strains, Phase IV (KMG-IV): sequencing the most valuable type-strain genomes for metagenomic binning, comparative biology and taxonomic classification.</title>
        <authorList>
            <person name="Goeker M."/>
        </authorList>
    </citation>
    <scope>NUCLEOTIDE SEQUENCE [LARGE SCALE GENOMIC DNA]</scope>
    <source>
        <strain evidence="3 4">DSM 29388</strain>
    </source>
</reference>
<evidence type="ECO:0000259" key="2">
    <source>
        <dbReference type="PROSITE" id="PS51782"/>
    </source>
</evidence>
<dbReference type="Pfam" id="PF14107">
    <property type="entry name" value="DUF4280"/>
    <property type="match status" value="1"/>
</dbReference>
<feature type="region of interest" description="Disordered" evidence="1">
    <location>
        <begin position="64"/>
        <end position="112"/>
    </location>
</feature>
<dbReference type="PANTHER" id="PTHR21666">
    <property type="entry name" value="PEPTIDASE-RELATED"/>
    <property type="match status" value="1"/>
</dbReference>
<dbReference type="EMBL" id="JBEPMO010000001">
    <property type="protein sequence ID" value="MET3730478.1"/>
    <property type="molecule type" value="Genomic_DNA"/>
</dbReference>
<feature type="domain" description="LysM" evidence="2">
    <location>
        <begin position="7"/>
        <end position="60"/>
    </location>
</feature>
<organism evidence="3 4">
    <name type="scientific">Moheibacter stercoris</name>
    <dbReference type="NCBI Taxonomy" id="1628251"/>
    <lineage>
        <taxon>Bacteria</taxon>
        <taxon>Pseudomonadati</taxon>
        <taxon>Bacteroidota</taxon>
        <taxon>Flavobacteriia</taxon>
        <taxon>Flavobacteriales</taxon>
        <taxon>Weeksellaceae</taxon>
        <taxon>Moheibacter</taxon>
    </lineage>
</organism>
<sequence>MDVNVPTRHVIQNGETLSSISQKYGFSESEIRNFHNQNAPLKDLIGTTDNFTNNGQLTYILIPPKEETSDVDSYEATQADETAKESTQENQSSEEQTEEQQDEPSKGQASEHDQKYVVIQKGYCVCDQSVPPNMVPVQFKVDSHKLQHANGDTAEHLIVTEEDVFFQKQAQPFGSQCLKQPNGPNYLPCSYTPAGKWQKTYSKIQVEEKAVLTELSELQCSFLGKITVFQHGQTQKVTNAHFGNVEEEELWAISPIAAKPELETPKVKSIKAKTAESKAENSSSTKSKPIGKNEKLDNRADGVAELTVKLGEQVQFEVKDWYNPTKANKSLTSWEVLHSGNESPDWNDTVLMKYEEFGSTLQRDFDSLGNFRVYAYGNEETKRDNRCAIDVNVVINELKGIKAAGDNVSGGLIRKGFPVNFQPDFKFTPSQEELQRVEMGVKDNAGNIVDSQFSSETGLVFTPENAIKYNVWIRYTNDLGEIKSDSKTFEAKPNVVDAIQASPAQAVYRPGSTITFTVSKMRFSPLDDDPDYSKIKWKVGNVTSPTTGKTLTHTFNEEGTKVVEAFMNAADGKGDDSYKVTISRNKVKTIKGGNTVNWIVGKWYTVEVETLMPFDPDKGDKLTWKSELPGHFEIKEAIGNKVQIRAIKTILAPLPGITANMGDSVAMLMVGANLAEIKRWCITDRDLDFKSDAGWGEELYAIVETSPILAGEKIHLHLLENDKMGSDYIKDLGEVEFDEKGIAKAKFTTDGIKGELDKLYFERGKYSLFFAAEFKEGSIQYADVSRKNRGGKDTVYPATTVSHSELEKGKFTYIDSKKDITSVRFLKPNGKDAYEVIKYGESITLKVQTRNLEGTKLKLTILRNKFGNGLDKFPQNTQVTVKDEKAEWTINTTTLKNEIKKEDWTKVAFWQVEIEEAYGDKVNYPKENARLKNGEIDWTKLMTYQSLKLSDNAVISELAKTNAPLVVGVPLEPTQHTHEDGKCPRCEEEITEEQIKKVYGGATDENLIKEITKALNKHRNKLGLDTCARKAHFFAQSREEAGSTLEPGVIGESFNYYKYNLVKVPLKAFETEEGKRIAETYGRQNVASTPAVSEANQIILANFAYGSQHTTGKNFKNSGNDGWNFRGRGLLQITGRSNYKDIQEKIDRLVPNSGVEVYKRFDSPNRAISRADGKMLAEEAVLTGMVEWVHKGMHIIADQTGIESDNDVLNKIIDKLNKYTTSREERHKHFQKTKHIFRVDECNKLKSSKEDNGKWRFPIDNPMLCLYSEGGYEKPWHGSFGENIRDNVSNHAGVDLLAEPGTPIYACFNGVIQRVYTSTSLAGRTIVVKVTDKETFNSLKRDYDPIYKNKGEIISKGFDSNKDVFLVFMHLSKIGEYKDGDIVKYNDVIGYTGVSGKNGVNFSTYNPHLHFEINNVGSQSGINGKCNPMVYFNFKTENEMTENDKKIQLEIKNKGNIW</sequence>
<dbReference type="Pfam" id="PF01476">
    <property type="entry name" value="LysM"/>
    <property type="match status" value="1"/>
</dbReference>
<dbReference type="InterPro" id="IPR050570">
    <property type="entry name" value="Cell_wall_metabolism_enzyme"/>
</dbReference>
<dbReference type="SUPFAM" id="SSF51261">
    <property type="entry name" value="Duplicated hybrid motif"/>
    <property type="match status" value="1"/>
</dbReference>
<dbReference type="InterPro" id="IPR013783">
    <property type="entry name" value="Ig-like_fold"/>
</dbReference>
<protein>
    <submittedName>
        <fullName evidence="3">Chitinase/plastocyanin</fullName>
    </submittedName>
</protein>
<feature type="region of interest" description="Disordered" evidence="1">
    <location>
        <begin position="264"/>
        <end position="296"/>
    </location>
</feature>
<proteinExistence type="predicted"/>
<evidence type="ECO:0000313" key="3">
    <source>
        <dbReference type="EMBL" id="MET3730478.1"/>
    </source>
</evidence>
<dbReference type="InterPro" id="IPR023346">
    <property type="entry name" value="Lysozyme-like_dom_sf"/>
</dbReference>